<dbReference type="EMBL" id="JADGJD010001247">
    <property type="protein sequence ID" value="KAJ3045161.1"/>
    <property type="molecule type" value="Genomic_DNA"/>
</dbReference>
<dbReference type="InterPro" id="IPR015500">
    <property type="entry name" value="Peptidase_S8_subtilisin-rel"/>
</dbReference>
<dbReference type="GO" id="GO:0004252">
    <property type="term" value="F:serine-type endopeptidase activity"/>
    <property type="evidence" value="ECO:0007669"/>
    <property type="project" value="UniProtKB-UniRule"/>
</dbReference>
<keyword evidence="13" id="KW-1185">Reference proteome</keyword>
<comment type="similarity">
    <text evidence="1 7 8">Belongs to the peptidase S8 family.</text>
</comment>
<dbReference type="Gene3D" id="3.50.30.30">
    <property type="match status" value="1"/>
</dbReference>
<dbReference type="Proteomes" id="UP001212841">
    <property type="component" value="Unassembled WGS sequence"/>
</dbReference>
<keyword evidence="4 7" id="KW-0378">Hydrolase</keyword>
<dbReference type="Gene3D" id="2.60.40.10">
    <property type="entry name" value="Immunoglobulins"/>
    <property type="match status" value="1"/>
</dbReference>
<dbReference type="PROSITE" id="PS00136">
    <property type="entry name" value="SUBTILASE_ASP"/>
    <property type="match status" value="1"/>
</dbReference>
<feature type="chain" id="PRO_5042104707" evidence="9">
    <location>
        <begin position="20"/>
        <end position="914"/>
    </location>
</feature>
<proteinExistence type="inferred from homology"/>
<sequence length="914" mass="97380">MKFLAALVAVLAVGQLAECKPVVEEAIAGRYIVKLQPGTANTPADIKNYILNNLHAPTKPDGKVPATQVIFHQIINTDLYQGASIELKGFTDRQVRAVLRRLPKVFGTPRSVKRFPLRTRKGRPNRDKTPVPPDFSAQSWHIKTGVDELHRKGIYGKGIKIGVIDSGIHWRHPALGGGIGPGYKVEISRAFNDGVEDNGQVEDCTDNYEGWHGTHVAGIIAGNATGITDPAAKPTFDWWGVAPQATLGSYQVFCGSDYGSTDAFVAATYQAHQDGMNIISMSLGEDLVTYEPVFWEAVEAVEKAGTIVVASTGNGGAAGAHTIASPASSPYALAVGSVDSEILWGWGLKGPSGESAVYLVGTGVAFGDGSAALKAQIVIGVLPPSEDPESYACGALTANATGKVVVFEAGATDYCDNAIERVQQAGAIGIIQILGFDLIYEPSPDVLPYAYVSQSEGEKILAGLKKRPQGVWTFTNQRLKTPLKNAGRPSWFTGIGLTSDLNLKPDLVAFGGGVYSAIPPNTWWSSTPETLYGYMDGTSMSAPYVSGVIALYLQIRGKNAETPAATRAALRNTASPVLASITSNKINSIAPVVQQGGGLVNALAAVYTTTKVEPSSLPLNDTVRLGSGERTIKITNGGNKRVTYLVQHVPALLYPGSDNATDLYVLDADAEKVLSTASASIKFSTTTVTILPGRSASVSIKFTPPKQPNWPLYSGYIKITSTDKVQTLHVPYAGESGDHSLRPIFPRNPAIGLSGETVGVQTTSSSATIRISLATATRRLKFELFSPNSTIPIGTLSITSSNLIVDGSTEKVGIFPDVNRNAPLNYRDFYVPQHEFVWTGGIYKPAFTVGETLSGNWTEVFAGREVVAVESGSYFVRASAVRPFGNVWDEGKYDVWNSEIFEVPEGGFVAAVEE</sequence>
<accession>A0AAD5S5U3</accession>
<keyword evidence="3 9" id="KW-0732">Signal</keyword>
<dbReference type="AlphaFoldDB" id="A0AAD5S5U3"/>
<feature type="signal peptide" evidence="9">
    <location>
        <begin position="1"/>
        <end position="19"/>
    </location>
</feature>
<feature type="active site" description="Charge relay system" evidence="6 7">
    <location>
        <position position="539"/>
    </location>
</feature>
<keyword evidence="2 7" id="KW-0645">Protease</keyword>
<organism evidence="12 13">
    <name type="scientific">Rhizophlyctis rosea</name>
    <dbReference type="NCBI Taxonomy" id="64517"/>
    <lineage>
        <taxon>Eukaryota</taxon>
        <taxon>Fungi</taxon>
        <taxon>Fungi incertae sedis</taxon>
        <taxon>Chytridiomycota</taxon>
        <taxon>Chytridiomycota incertae sedis</taxon>
        <taxon>Chytridiomycetes</taxon>
        <taxon>Rhizophlyctidales</taxon>
        <taxon>Rhizophlyctidaceae</taxon>
        <taxon>Rhizophlyctis</taxon>
    </lineage>
</organism>
<feature type="active site" description="Charge relay system" evidence="6 7">
    <location>
        <position position="212"/>
    </location>
</feature>
<dbReference type="PRINTS" id="PR00723">
    <property type="entry name" value="SUBTILISIN"/>
</dbReference>
<dbReference type="GO" id="GO:0006508">
    <property type="term" value="P:proteolysis"/>
    <property type="evidence" value="ECO:0007669"/>
    <property type="project" value="UniProtKB-KW"/>
</dbReference>
<dbReference type="GO" id="GO:0005615">
    <property type="term" value="C:extracellular space"/>
    <property type="evidence" value="ECO:0007669"/>
    <property type="project" value="TreeGrafter"/>
</dbReference>
<dbReference type="PROSITE" id="PS51892">
    <property type="entry name" value="SUBTILASE"/>
    <property type="match status" value="1"/>
</dbReference>
<dbReference type="InterPro" id="IPR000209">
    <property type="entry name" value="Peptidase_S8/S53_dom"/>
</dbReference>
<dbReference type="InterPro" id="IPR013783">
    <property type="entry name" value="Ig-like_fold"/>
</dbReference>
<reference evidence="12" key="1">
    <citation type="submission" date="2020-05" db="EMBL/GenBank/DDBJ databases">
        <title>Phylogenomic resolution of chytrid fungi.</title>
        <authorList>
            <person name="Stajich J.E."/>
            <person name="Amses K."/>
            <person name="Simmons R."/>
            <person name="Seto K."/>
            <person name="Myers J."/>
            <person name="Bonds A."/>
            <person name="Quandt C.A."/>
            <person name="Barry K."/>
            <person name="Liu P."/>
            <person name="Grigoriev I."/>
            <person name="Longcore J.E."/>
            <person name="James T.Y."/>
        </authorList>
    </citation>
    <scope>NUCLEOTIDE SEQUENCE</scope>
    <source>
        <strain evidence="12">JEL0318</strain>
    </source>
</reference>
<evidence type="ECO:0000259" key="10">
    <source>
        <dbReference type="Pfam" id="PF00082"/>
    </source>
</evidence>
<evidence type="ECO:0000313" key="12">
    <source>
        <dbReference type="EMBL" id="KAJ3045161.1"/>
    </source>
</evidence>
<dbReference type="InterPro" id="IPR022398">
    <property type="entry name" value="Peptidase_S8_His-AS"/>
</dbReference>
<evidence type="ECO:0000313" key="13">
    <source>
        <dbReference type="Proteomes" id="UP001212841"/>
    </source>
</evidence>
<evidence type="ECO:0000256" key="3">
    <source>
        <dbReference type="ARBA" id="ARBA00022729"/>
    </source>
</evidence>
<evidence type="ECO:0000256" key="5">
    <source>
        <dbReference type="ARBA" id="ARBA00022825"/>
    </source>
</evidence>
<dbReference type="Pfam" id="PF06280">
    <property type="entry name" value="fn3_5"/>
    <property type="match status" value="1"/>
</dbReference>
<dbReference type="InterPro" id="IPR050131">
    <property type="entry name" value="Peptidase_S8_subtilisin-like"/>
</dbReference>
<evidence type="ECO:0000256" key="1">
    <source>
        <dbReference type="ARBA" id="ARBA00011073"/>
    </source>
</evidence>
<evidence type="ECO:0000259" key="11">
    <source>
        <dbReference type="Pfam" id="PF06280"/>
    </source>
</evidence>
<dbReference type="PANTHER" id="PTHR43806">
    <property type="entry name" value="PEPTIDASE S8"/>
    <property type="match status" value="1"/>
</dbReference>
<dbReference type="Pfam" id="PF00082">
    <property type="entry name" value="Peptidase_S8"/>
    <property type="match status" value="1"/>
</dbReference>
<protein>
    <submittedName>
        <fullName evidence="12">Uncharacterized protein</fullName>
    </submittedName>
</protein>
<evidence type="ECO:0000256" key="8">
    <source>
        <dbReference type="RuleBase" id="RU003355"/>
    </source>
</evidence>
<feature type="active site" description="Charge relay system" evidence="6 7">
    <location>
        <position position="165"/>
    </location>
</feature>
<gene>
    <name evidence="12" type="ORF">HK097_001272</name>
</gene>
<evidence type="ECO:0000256" key="2">
    <source>
        <dbReference type="ARBA" id="ARBA00022670"/>
    </source>
</evidence>
<feature type="domain" description="Peptidase S8/S53" evidence="10">
    <location>
        <begin position="156"/>
        <end position="575"/>
    </location>
</feature>
<dbReference type="InterPro" id="IPR023828">
    <property type="entry name" value="Peptidase_S8_Ser-AS"/>
</dbReference>
<dbReference type="InterPro" id="IPR036852">
    <property type="entry name" value="Peptidase_S8/S53_dom_sf"/>
</dbReference>
<feature type="domain" description="C5a peptidase/Subtilisin-like protease SBT2-like Fn3-like" evidence="11">
    <location>
        <begin position="629"/>
        <end position="732"/>
    </location>
</feature>
<dbReference type="InterPro" id="IPR023827">
    <property type="entry name" value="Peptidase_S8_Asp-AS"/>
</dbReference>
<evidence type="ECO:0000256" key="9">
    <source>
        <dbReference type="SAM" id="SignalP"/>
    </source>
</evidence>
<dbReference type="PANTHER" id="PTHR43806:SF66">
    <property type="entry name" value="SERIN ENDOPEPTIDASE"/>
    <property type="match status" value="1"/>
</dbReference>
<evidence type="ECO:0000256" key="6">
    <source>
        <dbReference type="PIRSR" id="PIRSR615500-1"/>
    </source>
</evidence>
<evidence type="ECO:0000256" key="7">
    <source>
        <dbReference type="PROSITE-ProRule" id="PRU01240"/>
    </source>
</evidence>
<dbReference type="Gene3D" id="3.40.50.200">
    <property type="entry name" value="Peptidase S8/S53 domain"/>
    <property type="match status" value="2"/>
</dbReference>
<dbReference type="PROSITE" id="PS00138">
    <property type="entry name" value="SUBTILASE_SER"/>
    <property type="match status" value="1"/>
</dbReference>
<name>A0AAD5S5U3_9FUNG</name>
<dbReference type="InterPro" id="IPR010435">
    <property type="entry name" value="C5a/SBT2-like_Fn3"/>
</dbReference>
<evidence type="ECO:0000256" key="4">
    <source>
        <dbReference type="ARBA" id="ARBA00022801"/>
    </source>
</evidence>
<keyword evidence="5 7" id="KW-0720">Serine protease</keyword>
<dbReference type="GO" id="GO:0016020">
    <property type="term" value="C:membrane"/>
    <property type="evidence" value="ECO:0007669"/>
    <property type="project" value="InterPro"/>
</dbReference>
<dbReference type="SUPFAM" id="SSF52743">
    <property type="entry name" value="Subtilisin-like"/>
    <property type="match status" value="1"/>
</dbReference>
<comment type="caution">
    <text evidence="12">The sequence shown here is derived from an EMBL/GenBank/DDBJ whole genome shotgun (WGS) entry which is preliminary data.</text>
</comment>
<dbReference type="PROSITE" id="PS00137">
    <property type="entry name" value="SUBTILASE_HIS"/>
    <property type="match status" value="1"/>
</dbReference>